<sequence>MSPPKAFGLYETDLATGRTRLVGTFTTFNYAQKAQGRMARVHPFSRRYSIRKEE</sequence>
<evidence type="ECO:0000313" key="2">
    <source>
        <dbReference type="Proteomes" id="UP001302000"/>
    </source>
</evidence>
<gene>
    <name evidence="1" type="ORF">vir335_00006</name>
</gene>
<dbReference type="Proteomes" id="UP001302000">
    <property type="component" value="Segment"/>
</dbReference>
<dbReference type="RefSeq" id="YP_013605466.1">
    <property type="nucleotide sequence ID" value="NC_134205.1"/>
</dbReference>
<reference evidence="1 2" key="1">
    <citation type="journal article" date="2023" name="Nat. Microbiol.">
        <title>A compendium of viruses from methanogenic archaea reveals their diversity and adaptations to the gut environment.</title>
        <authorList>
            <person name="Medvedeva S."/>
            <person name="Borrel G."/>
            <person name="Krupovic M."/>
            <person name="Gribaldo S."/>
        </authorList>
    </citation>
    <scope>NUCLEOTIDE SEQUENCE [LARGE SCALE GENOMIC DNA]</scope>
</reference>
<dbReference type="EMBL" id="BK063680">
    <property type="protein sequence ID" value="DBA35562.1"/>
    <property type="molecule type" value="Genomic_DNA"/>
</dbReference>
<protein>
    <submittedName>
        <fullName evidence="1">Uncharacterized protein</fullName>
    </submittedName>
</protein>
<dbReference type="GeneID" id="301841477"/>
<organism evidence="1 2">
    <name type="scientific">Caudoviricetes sp. vir335</name>
    <dbReference type="NCBI Taxonomy" id="3068357"/>
    <lineage>
        <taxon>Viruses</taxon>
        <taxon>Duplodnaviria</taxon>
        <taxon>Heunggongvirae</taxon>
        <taxon>Uroviricota</taxon>
        <taxon>Caudoviricetes</taxon>
    </lineage>
</organism>
<name>A0AA86XTG2_9CAUD</name>
<proteinExistence type="predicted"/>
<keyword evidence="2" id="KW-1185">Reference proteome</keyword>
<accession>A0AA86XTG2</accession>
<evidence type="ECO:0000313" key="1">
    <source>
        <dbReference type="EMBL" id="DBA35562.1"/>
    </source>
</evidence>